<keyword evidence="2" id="KW-0238">DNA-binding</keyword>
<dbReference type="PANTHER" id="PTHR24567:SF74">
    <property type="entry name" value="HTH-TYPE TRANSCRIPTIONAL REGULATOR ARCR"/>
    <property type="match status" value="1"/>
</dbReference>
<dbReference type="Pfam" id="PF13545">
    <property type="entry name" value="HTH_Crp_2"/>
    <property type="match status" value="1"/>
</dbReference>
<feature type="domain" description="Cyclic nucleotide-binding" evidence="4">
    <location>
        <begin position="1"/>
        <end position="117"/>
    </location>
</feature>
<evidence type="ECO:0000256" key="1">
    <source>
        <dbReference type="ARBA" id="ARBA00023015"/>
    </source>
</evidence>
<evidence type="ECO:0000256" key="2">
    <source>
        <dbReference type="ARBA" id="ARBA00023125"/>
    </source>
</evidence>
<dbReference type="SUPFAM" id="SSF51206">
    <property type="entry name" value="cAMP-binding domain-like"/>
    <property type="match status" value="1"/>
</dbReference>
<dbReference type="InterPro" id="IPR050397">
    <property type="entry name" value="Env_Response_Regulators"/>
</dbReference>
<dbReference type="PROSITE" id="PS50042">
    <property type="entry name" value="CNMP_BINDING_3"/>
    <property type="match status" value="1"/>
</dbReference>
<proteinExistence type="predicted"/>
<gene>
    <name evidence="5" type="ORF">JW613_05540</name>
</gene>
<evidence type="ECO:0000256" key="3">
    <source>
        <dbReference type="ARBA" id="ARBA00023163"/>
    </source>
</evidence>
<dbReference type="Pfam" id="PF00027">
    <property type="entry name" value="cNMP_binding"/>
    <property type="match status" value="1"/>
</dbReference>
<keyword evidence="3" id="KW-0804">Transcription</keyword>
<organism evidence="5 6">
    <name type="scientific">Streptomyces smyrnaeus</name>
    <dbReference type="NCBI Taxonomy" id="1387713"/>
    <lineage>
        <taxon>Bacteria</taxon>
        <taxon>Bacillati</taxon>
        <taxon>Actinomycetota</taxon>
        <taxon>Actinomycetes</taxon>
        <taxon>Kitasatosporales</taxon>
        <taxon>Streptomycetaceae</taxon>
        <taxon>Streptomyces</taxon>
    </lineage>
</organism>
<dbReference type="SMART" id="SM00100">
    <property type="entry name" value="cNMP"/>
    <property type="match status" value="1"/>
</dbReference>
<protein>
    <submittedName>
        <fullName evidence="5">Crp/Fnr family transcriptional regulator</fullName>
    </submittedName>
</protein>
<dbReference type="SUPFAM" id="SSF46785">
    <property type="entry name" value="Winged helix' DNA-binding domain"/>
    <property type="match status" value="1"/>
</dbReference>
<dbReference type="InterPro" id="IPR012318">
    <property type="entry name" value="HTH_CRP"/>
</dbReference>
<dbReference type="CDD" id="cd00038">
    <property type="entry name" value="CAP_ED"/>
    <property type="match status" value="1"/>
</dbReference>
<evidence type="ECO:0000259" key="4">
    <source>
        <dbReference type="PROSITE" id="PS50042"/>
    </source>
</evidence>
<dbReference type="Gene3D" id="1.10.10.10">
    <property type="entry name" value="Winged helix-like DNA-binding domain superfamily/Winged helix DNA-binding domain"/>
    <property type="match status" value="1"/>
</dbReference>
<reference evidence="5 6" key="1">
    <citation type="submission" date="2021-02" db="EMBL/GenBank/DDBJ databases">
        <title>Streptomyces spirodelae sp. nov., isolated from duckweed.</title>
        <authorList>
            <person name="Saimee Y."/>
            <person name="Duangmal K."/>
        </authorList>
    </citation>
    <scope>NUCLEOTIDE SEQUENCE [LARGE SCALE GENOMIC DNA]</scope>
    <source>
        <strain evidence="5 6">DSM 42105</strain>
    </source>
</reference>
<dbReference type="GeneID" id="96258062"/>
<dbReference type="Gene3D" id="2.60.120.10">
    <property type="entry name" value="Jelly Rolls"/>
    <property type="match status" value="1"/>
</dbReference>
<evidence type="ECO:0000313" key="5">
    <source>
        <dbReference type="EMBL" id="MBO8197765.1"/>
    </source>
</evidence>
<dbReference type="InterPro" id="IPR014710">
    <property type="entry name" value="RmlC-like_jellyroll"/>
</dbReference>
<keyword evidence="6" id="KW-1185">Reference proteome</keyword>
<sequence>MQSALWGEVFRQGTPLRFLKGEFLLWQGEAGESILRLTSGVVSVVRLTEGGDKIPLALRVPGDLVGDMAVLSGRPRNANVVAASTVTAVRLSASRFKQLLMQKELLLDLLQRSHERQHESDLRLGGARALPLKVRMARFLLAMSENGETLRVRGWSQQDLAEMFGVSLRTCCGVVRELRDEGLLEGRCWSHRLIEIRDPVALRGLASF</sequence>
<keyword evidence="1" id="KW-0805">Transcription regulation</keyword>
<evidence type="ECO:0000313" key="6">
    <source>
        <dbReference type="Proteomes" id="UP000721954"/>
    </source>
</evidence>
<name>A0ABS3XQT4_9ACTN</name>
<dbReference type="RefSeq" id="WP_209209546.1">
    <property type="nucleotide sequence ID" value="NZ_JAFFZM010000002.1"/>
</dbReference>
<dbReference type="Proteomes" id="UP000721954">
    <property type="component" value="Unassembled WGS sequence"/>
</dbReference>
<dbReference type="InterPro" id="IPR036388">
    <property type="entry name" value="WH-like_DNA-bd_sf"/>
</dbReference>
<dbReference type="EMBL" id="JAFFZM010000002">
    <property type="protein sequence ID" value="MBO8197765.1"/>
    <property type="molecule type" value="Genomic_DNA"/>
</dbReference>
<dbReference type="PANTHER" id="PTHR24567">
    <property type="entry name" value="CRP FAMILY TRANSCRIPTIONAL REGULATORY PROTEIN"/>
    <property type="match status" value="1"/>
</dbReference>
<dbReference type="InterPro" id="IPR036390">
    <property type="entry name" value="WH_DNA-bd_sf"/>
</dbReference>
<comment type="caution">
    <text evidence="5">The sequence shown here is derived from an EMBL/GenBank/DDBJ whole genome shotgun (WGS) entry which is preliminary data.</text>
</comment>
<accession>A0ABS3XQT4</accession>
<dbReference type="InterPro" id="IPR000595">
    <property type="entry name" value="cNMP-bd_dom"/>
</dbReference>
<dbReference type="InterPro" id="IPR018490">
    <property type="entry name" value="cNMP-bd_dom_sf"/>
</dbReference>